<organism evidence="1 2">
    <name type="scientific">Chamaesiphon minutus (strain ATCC 27169 / PCC 6605)</name>
    <dbReference type="NCBI Taxonomy" id="1173020"/>
    <lineage>
        <taxon>Bacteria</taxon>
        <taxon>Bacillati</taxon>
        <taxon>Cyanobacteriota</taxon>
        <taxon>Cyanophyceae</taxon>
        <taxon>Gomontiellales</taxon>
        <taxon>Chamaesiphonaceae</taxon>
        <taxon>Chamaesiphon</taxon>
    </lineage>
</organism>
<gene>
    <name evidence="1" type="ORF">Cha6605_2686</name>
</gene>
<dbReference type="SUPFAM" id="SSF109859">
    <property type="entry name" value="NblA-like"/>
    <property type="match status" value="1"/>
</dbReference>
<dbReference type="InterPro" id="IPR007574">
    <property type="entry name" value="NblA"/>
</dbReference>
<dbReference type="KEGG" id="cmp:Cha6605_2686"/>
<keyword evidence="2" id="KW-1185">Reference proteome</keyword>
<reference evidence="1 2" key="1">
    <citation type="submission" date="2012-05" db="EMBL/GenBank/DDBJ databases">
        <title>Finished chromosome of genome of Chamaesiphon sp. PCC 6605.</title>
        <authorList>
            <consortium name="US DOE Joint Genome Institute"/>
            <person name="Gugger M."/>
            <person name="Coursin T."/>
            <person name="Rippka R."/>
            <person name="Tandeau De Marsac N."/>
            <person name="Huntemann M."/>
            <person name="Wei C.-L."/>
            <person name="Han J."/>
            <person name="Detter J.C."/>
            <person name="Han C."/>
            <person name="Tapia R."/>
            <person name="Chen A."/>
            <person name="Kyrpides N."/>
            <person name="Mavromatis K."/>
            <person name="Markowitz V."/>
            <person name="Szeto E."/>
            <person name="Ivanova N."/>
            <person name="Pagani I."/>
            <person name="Pati A."/>
            <person name="Goodwin L."/>
            <person name="Nordberg H.P."/>
            <person name="Cantor M.N."/>
            <person name="Hua S.X."/>
            <person name="Woyke T."/>
            <person name="Kerfeld C.A."/>
        </authorList>
    </citation>
    <scope>NUCLEOTIDE SEQUENCE [LARGE SCALE GENOMIC DNA]</scope>
    <source>
        <strain evidence="2">ATCC 27169 / PCC 6605</strain>
    </source>
</reference>
<accession>K9UGD8</accession>
<evidence type="ECO:0000313" key="1">
    <source>
        <dbReference type="EMBL" id="AFY93728.1"/>
    </source>
</evidence>
<sequence length="56" mass="6559">MDIPIGLSIEQEFSLRVYKEQVDRLDLSTTQELLLEVLRQSMVKENLLRELIKNGI</sequence>
<dbReference type="AlphaFoldDB" id="K9UGD8"/>
<dbReference type="Proteomes" id="UP000010366">
    <property type="component" value="Chromosome"/>
</dbReference>
<dbReference type="InterPro" id="IPR036904">
    <property type="entry name" value="NblA_sf"/>
</dbReference>
<name>K9UGD8_CHAP6</name>
<dbReference type="EMBL" id="CP003600">
    <property type="protein sequence ID" value="AFY93728.1"/>
    <property type="molecule type" value="Genomic_DNA"/>
</dbReference>
<proteinExistence type="predicted"/>
<protein>
    <submittedName>
        <fullName evidence="1">Phycobilisome degradation protein nblA</fullName>
    </submittedName>
</protein>
<dbReference type="HOGENOM" id="CLU_185251_0_0_3"/>
<evidence type="ECO:0000313" key="2">
    <source>
        <dbReference type="Proteomes" id="UP000010366"/>
    </source>
</evidence>
<dbReference type="RefSeq" id="WP_015159874.1">
    <property type="nucleotide sequence ID" value="NC_019697.1"/>
</dbReference>
<dbReference type="Pfam" id="PF04485">
    <property type="entry name" value="NblA"/>
    <property type="match status" value="1"/>
</dbReference>
<dbReference type="Gene3D" id="1.10.287.670">
    <property type="entry name" value="Phycobilisome degradation protein NblA"/>
    <property type="match status" value="1"/>
</dbReference>
<dbReference type="OrthoDB" id="574377at2"/>